<comment type="subcellular location">
    <subcellularLocation>
        <location evidence="2">Cytoplasm</location>
    </subcellularLocation>
</comment>
<dbReference type="Pfam" id="PF01029">
    <property type="entry name" value="NusB"/>
    <property type="match status" value="1"/>
</dbReference>
<keyword evidence="7 13" id="KW-0808">Transferase</keyword>
<dbReference type="Pfam" id="PF01189">
    <property type="entry name" value="Methyltr_RsmB-F"/>
    <property type="match status" value="1"/>
</dbReference>
<evidence type="ECO:0000256" key="5">
    <source>
        <dbReference type="ARBA" id="ARBA00022552"/>
    </source>
</evidence>
<keyword evidence="16" id="KW-1185">Reference proteome</keyword>
<dbReference type="FunFam" id="3.40.50.150:FF:000022">
    <property type="entry name" value="Ribosomal RNA small subunit methyltransferase B"/>
    <property type="match status" value="1"/>
</dbReference>
<evidence type="ECO:0000256" key="9">
    <source>
        <dbReference type="ARBA" id="ARBA00022884"/>
    </source>
</evidence>
<dbReference type="NCBIfam" id="TIGR00563">
    <property type="entry name" value="rsmB"/>
    <property type="match status" value="1"/>
</dbReference>
<dbReference type="InterPro" id="IPR004573">
    <property type="entry name" value="rRNA_ssu_MeTfrase_B"/>
</dbReference>
<feature type="binding site" evidence="13">
    <location>
        <position position="283"/>
    </location>
    <ligand>
        <name>S-adenosyl-L-methionine</name>
        <dbReference type="ChEBI" id="CHEBI:59789"/>
    </ligand>
</feature>
<comment type="function">
    <text evidence="1">Specifically methylates the cytosine at position 967 (m5C967) of 16S rRNA.</text>
</comment>
<dbReference type="InterPro" id="IPR029063">
    <property type="entry name" value="SAM-dependent_MTases_sf"/>
</dbReference>
<evidence type="ECO:0000256" key="11">
    <source>
        <dbReference type="ARBA" id="ARBA00031088"/>
    </source>
</evidence>
<dbReference type="PROSITE" id="PS51686">
    <property type="entry name" value="SAM_MT_RSMB_NOP"/>
    <property type="match status" value="1"/>
</dbReference>
<feature type="binding site" evidence="13">
    <location>
        <begin position="259"/>
        <end position="265"/>
    </location>
    <ligand>
        <name>S-adenosyl-L-methionine</name>
        <dbReference type="ChEBI" id="CHEBI:59789"/>
    </ligand>
</feature>
<dbReference type="InterPro" id="IPR023267">
    <property type="entry name" value="RCMT"/>
</dbReference>
<name>A0A6I0FG63_9FIRM</name>
<dbReference type="PRINTS" id="PR02008">
    <property type="entry name" value="RCMTFAMILY"/>
</dbReference>
<dbReference type="GO" id="GO:0008649">
    <property type="term" value="F:rRNA methyltransferase activity"/>
    <property type="evidence" value="ECO:0007669"/>
    <property type="project" value="InterPro"/>
</dbReference>
<keyword evidence="5" id="KW-0698">rRNA processing</keyword>
<evidence type="ECO:0000256" key="2">
    <source>
        <dbReference type="ARBA" id="ARBA00004496"/>
    </source>
</evidence>
<keyword evidence="4" id="KW-0963">Cytoplasm</keyword>
<evidence type="ECO:0000256" key="10">
    <source>
        <dbReference type="ARBA" id="ARBA00030399"/>
    </source>
</evidence>
<dbReference type="EMBL" id="WBZC01000023">
    <property type="protein sequence ID" value="KAB3535231.1"/>
    <property type="molecule type" value="Genomic_DNA"/>
</dbReference>
<proteinExistence type="inferred from homology"/>
<dbReference type="GO" id="GO:0006355">
    <property type="term" value="P:regulation of DNA-templated transcription"/>
    <property type="evidence" value="ECO:0007669"/>
    <property type="project" value="InterPro"/>
</dbReference>
<evidence type="ECO:0000256" key="1">
    <source>
        <dbReference type="ARBA" id="ARBA00002724"/>
    </source>
</evidence>
<dbReference type="Gene3D" id="3.40.50.150">
    <property type="entry name" value="Vaccinia Virus protein VP39"/>
    <property type="match status" value="1"/>
</dbReference>
<evidence type="ECO:0000313" key="16">
    <source>
        <dbReference type="Proteomes" id="UP000432715"/>
    </source>
</evidence>
<dbReference type="GO" id="GO:0003723">
    <property type="term" value="F:RNA binding"/>
    <property type="evidence" value="ECO:0007669"/>
    <property type="project" value="UniProtKB-UniRule"/>
</dbReference>
<dbReference type="RefSeq" id="WP_151860947.1">
    <property type="nucleotide sequence ID" value="NZ_WBZC01000023.1"/>
</dbReference>
<dbReference type="OrthoDB" id="9810297at2"/>
<accession>A0A6I0FG63</accession>
<dbReference type="GO" id="GO:0005737">
    <property type="term" value="C:cytoplasm"/>
    <property type="evidence" value="ECO:0007669"/>
    <property type="project" value="UniProtKB-SubCell"/>
</dbReference>
<protein>
    <recommendedName>
        <fullName evidence="3">16S rRNA (cytosine(967)-C(5))-methyltransferase</fullName>
        <ecNumber evidence="3">2.1.1.176</ecNumber>
    </recommendedName>
    <alternativeName>
        <fullName evidence="10">16S rRNA m5C967 methyltransferase</fullName>
    </alternativeName>
    <alternativeName>
        <fullName evidence="11">rRNA (cytosine-C(5)-)-methyltransferase RsmB</fullName>
    </alternativeName>
</protein>
<comment type="catalytic activity">
    <reaction evidence="12">
        <text>cytidine(967) in 16S rRNA + S-adenosyl-L-methionine = 5-methylcytidine(967) in 16S rRNA + S-adenosyl-L-homocysteine + H(+)</text>
        <dbReference type="Rhea" id="RHEA:42748"/>
        <dbReference type="Rhea" id="RHEA-COMP:10219"/>
        <dbReference type="Rhea" id="RHEA-COMP:10220"/>
        <dbReference type="ChEBI" id="CHEBI:15378"/>
        <dbReference type="ChEBI" id="CHEBI:57856"/>
        <dbReference type="ChEBI" id="CHEBI:59789"/>
        <dbReference type="ChEBI" id="CHEBI:74483"/>
        <dbReference type="ChEBI" id="CHEBI:82748"/>
        <dbReference type="EC" id="2.1.1.176"/>
    </reaction>
</comment>
<organism evidence="15 16">
    <name type="scientific">Alkaliphilus pronyensis</name>
    <dbReference type="NCBI Taxonomy" id="1482732"/>
    <lineage>
        <taxon>Bacteria</taxon>
        <taxon>Bacillati</taxon>
        <taxon>Bacillota</taxon>
        <taxon>Clostridia</taxon>
        <taxon>Peptostreptococcales</taxon>
        <taxon>Natronincolaceae</taxon>
        <taxon>Alkaliphilus</taxon>
    </lineage>
</organism>
<dbReference type="PANTHER" id="PTHR22807">
    <property type="entry name" value="NOP2 YEAST -RELATED NOL1/NOP2/FMU SUN DOMAIN-CONTAINING"/>
    <property type="match status" value="1"/>
</dbReference>
<reference evidence="15 16" key="1">
    <citation type="submission" date="2019-10" db="EMBL/GenBank/DDBJ databases">
        <title>Alkaliphilus serpentinus sp. nov. and Alkaliphilus pronyensis sp. nov., two novel anaerobic alkaliphilic species isolated from the serpentinized-hosted hydrothermal field of the Prony Bay (New Caledonia).</title>
        <authorList>
            <person name="Postec A."/>
        </authorList>
    </citation>
    <scope>NUCLEOTIDE SEQUENCE [LARGE SCALE GENOMIC DNA]</scope>
    <source>
        <strain evidence="15 16">LacV</strain>
    </source>
</reference>
<dbReference type="EC" id="2.1.1.176" evidence="3"/>
<gene>
    <name evidence="15" type="primary">rsmB</name>
    <name evidence="15" type="ORF">F8154_07255</name>
</gene>
<dbReference type="InterPro" id="IPR049560">
    <property type="entry name" value="MeTrfase_RsmB-F_NOP2_cat"/>
</dbReference>
<comment type="caution">
    <text evidence="13">Lacks conserved residue(s) required for the propagation of feature annotation.</text>
</comment>
<evidence type="ECO:0000256" key="13">
    <source>
        <dbReference type="PROSITE-ProRule" id="PRU01023"/>
    </source>
</evidence>
<evidence type="ECO:0000256" key="12">
    <source>
        <dbReference type="ARBA" id="ARBA00047283"/>
    </source>
</evidence>
<dbReference type="Gene3D" id="1.10.940.10">
    <property type="entry name" value="NusB-like"/>
    <property type="match status" value="1"/>
</dbReference>
<keyword evidence="9 13" id="KW-0694">RNA-binding</keyword>
<evidence type="ECO:0000256" key="3">
    <source>
        <dbReference type="ARBA" id="ARBA00012140"/>
    </source>
</evidence>
<sequence>MNAREGALRVLYEIEVDKGYSNIALGKEIKRNNYNSRDRGFLTELVYGVLENLIRLDYVISQFSRIKIKKIDTYTLILLRISTYQILFLDKIPPSAAVNESVNLSKKYCKDSSGFINGVLRSMLRGKEEIKLPNKKKDFIGYLSVTYSHPKWMVEEFLKSFSAEFTEALLKANNEKPDLNVRVNTLKTSVDDAVLSLRNSGFQVEKNQFIEESLSIKGDSNLFELEALKSGDIYIQDFGSMLVGRIVEPKENDLVIDICSAPGGKTTHMAQLMNNKGTIIARDVYDHKLELINKNAKRLGVKIINTEKFNGKDIDKGLLSKADKVLVDAPCSGLGIIRRKPEIKYRKQQDDFKHITLLQLNILKNAALYVKPGGALVYSTCSIDPRENIGVAEKFLKESPDYQLVNLGEDYKSLIPGDRLAATIQLYPNIHKTDGFFIAKFIKKT</sequence>
<dbReference type="InterPro" id="IPR001678">
    <property type="entry name" value="MeTrfase_RsmB-F_NOP2_dom"/>
</dbReference>
<dbReference type="AlphaFoldDB" id="A0A6I0FG63"/>
<evidence type="ECO:0000313" key="15">
    <source>
        <dbReference type="EMBL" id="KAB3535231.1"/>
    </source>
</evidence>
<feature type="active site" description="Nucleophile" evidence="13">
    <location>
        <position position="381"/>
    </location>
</feature>
<evidence type="ECO:0000256" key="6">
    <source>
        <dbReference type="ARBA" id="ARBA00022603"/>
    </source>
</evidence>
<comment type="similarity">
    <text evidence="13">Belongs to the class I-like SAM-binding methyltransferase superfamily. RsmB/NOP family.</text>
</comment>
<dbReference type="InterPro" id="IPR054728">
    <property type="entry name" value="RsmB-like_ferredoxin"/>
</dbReference>
<feature type="domain" description="SAM-dependent MTase RsmB/NOP-type" evidence="14">
    <location>
        <begin position="169"/>
        <end position="444"/>
    </location>
</feature>
<dbReference type="Pfam" id="PF22458">
    <property type="entry name" value="RsmF-B_ferredox"/>
    <property type="match status" value="1"/>
</dbReference>
<dbReference type="Gene3D" id="3.30.70.1170">
    <property type="entry name" value="Sun protein, domain 3"/>
    <property type="match status" value="1"/>
</dbReference>
<evidence type="ECO:0000256" key="4">
    <source>
        <dbReference type="ARBA" id="ARBA00022490"/>
    </source>
</evidence>
<keyword evidence="8 13" id="KW-0949">S-adenosyl-L-methionine</keyword>
<evidence type="ECO:0000256" key="7">
    <source>
        <dbReference type="ARBA" id="ARBA00022679"/>
    </source>
</evidence>
<evidence type="ECO:0000256" key="8">
    <source>
        <dbReference type="ARBA" id="ARBA00022691"/>
    </source>
</evidence>
<dbReference type="SUPFAM" id="SSF48013">
    <property type="entry name" value="NusB-like"/>
    <property type="match status" value="1"/>
</dbReference>
<evidence type="ECO:0000259" key="14">
    <source>
        <dbReference type="PROSITE" id="PS51686"/>
    </source>
</evidence>
<feature type="binding site" evidence="13">
    <location>
        <position position="328"/>
    </location>
    <ligand>
        <name>S-adenosyl-L-methionine</name>
        <dbReference type="ChEBI" id="CHEBI:59789"/>
    </ligand>
</feature>
<comment type="caution">
    <text evidence="15">The sequence shown here is derived from an EMBL/GenBank/DDBJ whole genome shotgun (WGS) entry which is preliminary data.</text>
</comment>
<keyword evidence="6 13" id="KW-0489">Methyltransferase</keyword>
<dbReference type="SUPFAM" id="SSF53335">
    <property type="entry name" value="S-adenosyl-L-methionine-dependent methyltransferases"/>
    <property type="match status" value="1"/>
</dbReference>
<dbReference type="InterPro" id="IPR035926">
    <property type="entry name" value="NusB-like_sf"/>
</dbReference>
<dbReference type="InterPro" id="IPR006027">
    <property type="entry name" value="NusB_RsmB_TIM44"/>
</dbReference>
<dbReference type="Proteomes" id="UP000432715">
    <property type="component" value="Unassembled WGS sequence"/>
</dbReference>
<dbReference type="PANTHER" id="PTHR22807:SF53">
    <property type="entry name" value="RIBOSOMAL RNA SMALL SUBUNIT METHYLTRANSFERASE B-RELATED"/>
    <property type="match status" value="1"/>
</dbReference>
<dbReference type="NCBIfam" id="NF011494">
    <property type="entry name" value="PRK14902.1"/>
    <property type="match status" value="1"/>
</dbReference>